<dbReference type="Proteomes" id="UP001066276">
    <property type="component" value="Chromosome 7"/>
</dbReference>
<evidence type="ECO:0000256" key="2">
    <source>
        <dbReference type="ARBA" id="ARBA00006576"/>
    </source>
</evidence>
<gene>
    <name evidence="7" type="ORF">NDU88_000769</name>
</gene>
<evidence type="ECO:0000313" key="8">
    <source>
        <dbReference type="Proteomes" id="UP001066276"/>
    </source>
</evidence>
<evidence type="ECO:0000256" key="5">
    <source>
        <dbReference type="ARBA" id="ARBA00022833"/>
    </source>
</evidence>
<dbReference type="PROSITE" id="PS51747">
    <property type="entry name" value="CYT_DCMP_DEAMINASES_2"/>
    <property type="match status" value="1"/>
</dbReference>
<dbReference type="InterPro" id="IPR050610">
    <property type="entry name" value="APOBEC_Cyt_Deaminase"/>
</dbReference>
<dbReference type="PANTHER" id="PTHR13857:SF26">
    <property type="entry name" value="C-U-EDITING ENZYME APOBEC-1"/>
    <property type="match status" value="1"/>
</dbReference>
<evidence type="ECO:0000259" key="6">
    <source>
        <dbReference type="PROSITE" id="PS51747"/>
    </source>
</evidence>
<comment type="caution">
    <text evidence="7">The sequence shown here is derived from an EMBL/GenBank/DDBJ whole genome shotgun (WGS) entry which is preliminary data.</text>
</comment>
<dbReference type="SUPFAM" id="SSF53927">
    <property type="entry name" value="Cytidine deaminase-like"/>
    <property type="match status" value="1"/>
</dbReference>
<evidence type="ECO:0000256" key="1">
    <source>
        <dbReference type="ARBA" id="ARBA00001947"/>
    </source>
</evidence>
<keyword evidence="4" id="KW-0378">Hydrolase</keyword>
<comment type="similarity">
    <text evidence="2">Belongs to the cytidine and deoxycytidylate deaminase family.</text>
</comment>
<dbReference type="GO" id="GO:0005634">
    <property type="term" value="C:nucleus"/>
    <property type="evidence" value="ECO:0007669"/>
    <property type="project" value="TreeGrafter"/>
</dbReference>
<dbReference type="EMBL" id="JANPWB010000011">
    <property type="protein sequence ID" value="KAJ1122273.1"/>
    <property type="molecule type" value="Genomic_DNA"/>
</dbReference>
<dbReference type="GO" id="GO:0005737">
    <property type="term" value="C:cytoplasm"/>
    <property type="evidence" value="ECO:0007669"/>
    <property type="project" value="TreeGrafter"/>
</dbReference>
<dbReference type="GO" id="GO:0016554">
    <property type="term" value="P:cytidine to uridine editing"/>
    <property type="evidence" value="ECO:0007669"/>
    <property type="project" value="TreeGrafter"/>
</dbReference>
<dbReference type="GO" id="GO:0008270">
    <property type="term" value="F:zinc ion binding"/>
    <property type="evidence" value="ECO:0007669"/>
    <property type="project" value="InterPro"/>
</dbReference>
<dbReference type="AlphaFoldDB" id="A0AAV7P1V1"/>
<dbReference type="GO" id="GO:0003723">
    <property type="term" value="F:RNA binding"/>
    <property type="evidence" value="ECO:0007669"/>
    <property type="project" value="TreeGrafter"/>
</dbReference>
<sequence>MAEEAVLMRSKINPEEFISVFDPRVGRKETYLLFEIQWNFKGRFYRGCCRNSNDSHAEVNFIENIFKTKIQNNSKKCWMTWYMSWSPCGICAKAITSFLAEYTNVTLEIRMARLFRHTDYRNKAGLKALHGSPAYIYIMAEQDYRYCWRTFVNYQQRDFMLWPYTTFMMLYFIHHLLVILEELSILGWVLPPYLPLTSATPSDHHQLLDKKFWRKQ</sequence>
<comment type="cofactor">
    <cofactor evidence="1">
        <name>Zn(2+)</name>
        <dbReference type="ChEBI" id="CHEBI:29105"/>
    </cofactor>
</comment>
<feature type="domain" description="CMP/dCMP-type deaminase" evidence="6">
    <location>
        <begin position="1"/>
        <end position="129"/>
    </location>
</feature>
<dbReference type="InterPro" id="IPR016192">
    <property type="entry name" value="APOBEC/CMP_deaminase_Zn-bd"/>
</dbReference>
<dbReference type="GO" id="GO:0004126">
    <property type="term" value="F:cytidine deaminase activity"/>
    <property type="evidence" value="ECO:0007669"/>
    <property type="project" value="TreeGrafter"/>
</dbReference>
<proteinExistence type="inferred from homology"/>
<evidence type="ECO:0000313" key="7">
    <source>
        <dbReference type="EMBL" id="KAJ1122273.1"/>
    </source>
</evidence>
<reference evidence="7" key="1">
    <citation type="journal article" date="2022" name="bioRxiv">
        <title>Sequencing and chromosome-scale assembly of the giantPleurodeles waltlgenome.</title>
        <authorList>
            <person name="Brown T."/>
            <person name="Elewa A."/>
            <person name="Iarovenko S."/>
            <person name="Subramanian E."/>
            <person name="Araus A.J."/>
            <person name="Petzold A."/>
            <person name="Susuki M."/>
            <person name="Suzuki K.-i.T."/>
            <person name="Hayashi T."/>
            <person name="Toyoda A."/>
            <person name="Oliveira C."/>
            <person name="Osipova E."/>
            <person name="Leigh N.D."/>
            <person name="Simon A."/>
            <person name="Yun M.H."/>
        </authorList>
    </citation>
    <scope>NUCLEOTIDE SEQUENCE</scope>
    <source>
        <strain evidence="7">20211129_DDA</strain>
        <tissue evidence="7">Liver</tissue>
    </source>
</reference>
<organism evidence="7 8">
    <name type="scientific">Pleurodeles waltl</name>
    <name type="common">Iberian ribbed newt</name>
    <dbReference type="NCBI Taxonomy" id="8319"/>
    <lineage>
        <taxon>Eukaryota</taxon>
        <taxon>Metazoa</taxon>
        <taxon>Chordata</taxon>
        <taxon>Craniata</taxon>
        <taxon>Vertebrata</taxon>
        <taxon>Euteleostomi</taxon>
        <taxon>Amphibia</taxon>
        <taxon>Batrachia</taxon>
        <taxon>Caudata</taxon>
        <taxon>Salamandroidea</taxon>
        <taxon>Salamandridae</taxon>
        <taxon>Pleurodelinae</taxon>
        <taxon>Pleurodeles</taxon>
    </lineage>
</organism>
<keyword evidence="8" id="KW-1185">Reference proteome</keyword>
<dbReference type="InterPro" id="IPR016193">
    <property type="entry name" value="Cytidine_deaminase-like"/>
</dbReference>
<dbReference type="Pfam" id="PF18778">
    <property type="entry name" value="NAD1"/>
    <property type="match status" value="1"/>
</dbReference>
<evidence type="ECO:0000256" key="3">
    <source>
        <dbReference type="ARBA" id="ARBA00022723"/>
    </source>
</evidence>
<dbReference type="Gene3D" id="3.40.140.10">
    <property type="entry name" value="Cytidine Deaminase, domain 2"/>
    <property type="match status" value="1"/>
</dbReference>
<keyword evidence="5" id="KW-0862">Zinc</keyword>
<dbReference type="CDD" id="cd01283">
    <property type="entry name" value="cytidine_deaminase"/>
    <property type="match status" value="1"/>
</dbReference>
<dbReference type="PROSITE" id="PS00903">
    <property type="entry name" value="CYT_DCMP_DEAMINASES_1"/>
    <property type="match status" value="1"/>
</dbReference>
<protein>
    <recommendedName>
        <fullName evidence="6">CMP/dCMP-type deaminase domain-containing protein</fullName>
    </recommendedName>
</protein>
<dbReference type="PANTHER" id="PTHR13857">
    <property type="entry name" value="MRNA EDITING ENZYME"/>
    <property type="match status" value="1"/>
</dbReference>
<keyword evidence="3" id="KW-0479">Metal-binding</keyword>
<dbReference type="InterPro" id="IPR002125">
    <property type="entry name" value="CMP_dCMP_dom"/>
</dbReference>
<accession>A0AAV7P1V1</accession>
<name>A0AAV7P1V1_PLEWA</name>
<evidence type="ECO:0000256" key="4">
    <source>
        <dbReference type="ARBA" id="ARBA00022801"/>
    </source>
</evidence>